<dbReference type="EMBL" id="JBHUHP010000030">
    <property type="protein sequence ID" value="MFD2094008.1"/>
    <property type="molecule type" value="Genomic_DNA"/>
</dbReference>
<feature type="transmembrane region" description="Helical" evidence="5">
    <location>
        <begin position="388"/>
        <end position="412"/>
    </location>
</feature>
<accession>A0ABW4XG82</accession>
<dbReference type="InterPro" id="IPR001046">
    <property type="entry name" value="NRAMP_fam"/>
</dbReference>
<keyword evidence="2 5" id="KW-0812">Transmembrane</keyword>
<evidence type="ECO:0000313" key="7">
    <source>
        <dbReference type="Proteomes" id="UP001597402"/>
    </source>
</evidence>
<evidence type="ECO:0000256" key="5">
    <source>
        <dbReference type="SAM" id="Phobius"/>
    </source>
</evidence>
<name>A0ABW4XG82_9ACTN</name>
<feature type="transmembrane region" description="Helical" evidence="5">
    <location>
        <begin position="328"/>
        <end position="348"/>
    </location>
</feature>
<feature type="transmembrane region" description="Helical" evidence="5">
    <location>
        <begin position="287"/>
        <end position="316"/>
    </location>
</feature>
<reference evidence="7" key="1">
    <citation type="journal article" date="2019" name="Int. J. Syst. Evol. Microbiol.">
        <title>The Global Catalogue of Microorganisms (GCM) 10K type strain sequencing project: providing services to taxonomists for standard genome sequencing and annotation.</title>
        <authorList>
            <consortium name="The Broad Institute Genomics Platform"/>
            <consortium name="The Broad Institute Genome Sequencing Center for Infectious Disease"/>
            <person name="Wu L."/>
            <person name="Ma J."/>
        </authorList>
    </citation>
    <scope>NUCLEOTIDE SEQUENCE [LARGE SCALE GENOMIC DNA]</scope>
    <source>
        <strain evidence="7">JCM 3338</strain>
    </source>
</reference>
<keyword evidence="7" id="KW-1185">Reference proteome</keyword>
<feature type="transmembrane region" description="Helical" evidence="5">
    <location>
        <begin position="96"/>
        <end position="127"/>
    </location>
</feature>
<feature type="transmembrane region" description="Helical" evidence="5">
    <location>
        <begin position="45"/>
        <end position="75"/>
    </location>
</feature>
<evidence type="ECO:0000256" key="4">
    <source>
        <dbReference type="ARBA" id="ARBA00023136"/>
    </source>
</evidence>
<dbReference type="Proteomes" id="UP001597402">
    <property type="component" value="Unassembled WGS sequence"/>
</dbReference>
<proteinExistence type="predicted"/>
<feature type="transmembrane region" description="Helical" evidence="5">
    <location>
        <begin position="133"/>
        <end position="151"/>
    </location>
</feature>
<feature type="transmembrane region" description="Helical" evidence="5">
    <location>
        <begin position="354"/>
        <end position="376"/>
    </location>
</feature>
<feature type="transmembrane region" description="Helical" evidence="5">
    <location>
        <begin position="163"/>
        <end position="181"/>
    </location>
</feature>
<keyword evidence="3 5" id="KW-1133">Transmembrane helix</keyword>
<evidence type="ECO:0000313" key="6">
    <source>
        <dbReference type="EMBL" id="MFD2094008.1"/>
    </source>
</evidence>
<gene>
    <name evidence="6" type="ORF">ACFSHS_20780</name>
</gene>
<dbReference type="Pfam" id="PF01566">
    <property type="entry name" value="Nramp"/>
    <property type="match status" value="1"/>
</dbReference>
<sequence>MSTSTELQGQAPSGRLARYGYYFKESGPAWLAGGLNIGGASVTNAVILAAATGFVFGWVIIPAVIAIWAAGYACVKISVVSGRNPIAVMRDEVHPVIAWANGVAILLVNLVFHTVQVVLGAAALQLLFPALGVRAWGVAFVIVVALMALLPGRSRVIEKLLQFFLYILAATYLVALFVVPIDWGGVGEMFTFTLPSDATSVLLFTAVLGSALAINVPTIQGYGSIARGWGVERLPLIRFETGLINVMLTFVSFAVIIVVGSTLYAQGIPATSAVAAAESLRPVTGDLSAVLFAVGLLGAVLTTAVVQTSVAGYVVSDLVRWPVRMTETRFKLVQAVVLAVGISIPFFGWDPFVWVSWGAAFNSTFMPIGIATWWYLANKKSLMGEHKAGPLLNAGLAFSLLVAIAAAVRFWYVTL</sequence>
<protein>
    <submittedName>
        <fullName evidence="6">NRAMP family divalent metal transporter</fullName>
    </submittedName>
</protein>
<keyword evidence="4 5" id="KW-0472">Membrane</keyword>
<feature type="transmembrane region" description="Helical" evidence="5">
    <location>
        <begin position="201"/>
        <end position="222"/>
    </location>
</feature>
<comment type="subcellular location">
    <subcellularLocation>
        <location evidence="1">Membrane</location>
        <topology evidence="1">Multi-pass membrane protein</topology>
    </subcellularLocation>
</comment>
<dbReference type="RefSeq" id="WP_376880337.1">
    <property type="nucleotide sequence ID" value="NZ_JBHUHP010000030.1"/>
</dbReference>
<organism evidence="6 7">
    <name type="scientific">Blastococcus deserti</name>
    <dbReference type="NCBI Taxonomy" id="2259033"/>
    <lineage>
        <taxon>Bacteria</taxon>
        <taxon>Bacillati</taxon>
        <taxon>Actinomycetota</taxon>
        <taxon>Actinomycetes</taxon>
        <taxon>Geodermatophilales</taxon>
        <taxon>Geodermatophilaceae</taxon>
        <taxon>Blastococcus</taxon>
    </lineage>
</organism>
<evidence type="ECO:0000256" key="1">
    <source>
        <dbReference type="ARBA" id="ARBA00004141"/>
    </source>
</evidence>
<evidence type="ECO:0000256" key="2">
    <source>
        <dbReference type="ARBA" id="ARBA00022692"/>
    </source>
</evidence>
<comment type="caution">
    <text evidence="6">The sequence shown here is derived from an EMBL/GenBank/DDBJ whole genome shotgun (WGS) entry which is preliminary data.</text>
</comment>
<feature type="transmembrane region" description="Helical" evidence="5">
    <location>
        <begin position="243"/>
        <end position="267"/>
    </location>
</feature>
<evidence type="ECO:0000256" key="3">
    <source>
        <dbReference type="ARBA" id="ARBA00022989"/>
    </source>
</evidence>